<proteinExistence type="predicted"/>
<reference evidence="2 3" key="1">
    <citation type="submission" date="2019-07" db="EMBL/GenBank/DDBJ databases">
        <title>Description of 53C-WASEF.</title>
        <authorList>
            <person name="Pitt A."/>
            <person name="Hahn M.W."/>
        </authorList>
    </citation>
    <scope>NUCLEOTIDE SEQUENCE [LARGE SCALE GENOMIC DNA]</scope>
    <source>
        <strain evidence="2 3">53C-WASEF</strain>
    </source>
</reference>
<accession>A0A556QK49</accession>
<evidence type="ECO:0000256" key="1">
    <source>
        <dbReference type="SAM" id="Coils"/>
    </source>
</evidence>
<protein>
    <submittedName>
        <fullName evidence="2">Uncharacterized protein</fullName>
    </submittedName>
</protein>
<keyword evidence="3" id="KW-1185">Reference proteome</keyword>
<name>A0A556QK49_9BACT</name>
<evidence type="ECO:0000313" key="3">
    <source>
        <dbReference type="Proteomes" id="UP000315648"/>
    </source>
</evidence>
<feature type="coiled-coil region" evidence="1">
    <location>
        <begin position="424"/>
        <end position="489"/>
    </location>
</feature>
<gene>
    <name evidence="2" type="ORF">FPL22_13005</name>
</gene>
<organism evidence="2 3">
    <name type="scientific">Rariglobus hedericola</name>
    <dbReference type="NCBI Taxonomy" id="2597822"/>
    <lineage>
        <taxon>Bacteria</taxon>
        <taxon>Pseudomonadati</taxon>
        <taxon>Verrucomicrobiota</taxon>
        <taxon>Opitutia</taxon>
        <taxon>Opitutales</taxon>
        <taxon>Opitutaceae</taxon>
        <taxon>Rariglobus</taxon>
    </lineage>
</organism>
<dbReference type="RefSeq" id="WP_144230844.1">
    <property type="nucleotide sequence ID" value="NZ_CBCRVV010000006.1"/>
</dbReference>
<feature type="coiled-coil region" evidence="1">
    <location>
        <begin position="342"/>
        <end position="373"/>
    </location>
</feature>
<comment type="caution">
    <text evidence="2">The sequence shown here is derived from an EMBL/GenBank/DDBJ whole genome shotgun (WGS) entry which is preliminary data.</text>
</comment>
<evidence type="ECO:0000313" key="2">
    <source>
        <dbReference type="EMBL" id="TSJ77023.1"/>
    </source>
</evidence>
<dbReference type="Proteomes" id="UP000315648">
    <property type="component" value="Unassembled WGS sequence"/>
</dbReference>
<sequence length="507" mass="56637">MSPPSVITNNSITGLPPDLVDVLMRESALAMAHQKLDEARTEVLAQKGRLETKTGLLNSFSSKGNNEREVQTLVNHKLHYDSQIKKAESLTALINKETNRWLECCLKTGAPDYAAALAGHDYPEDWARFSYGFEMLIKSFQMGLQDIMVQFKRDNPAASRSQLQTDSIRKLLPVARQIEIDVEFFNRILTQQSQQRRTGSGKVTLQPEYSWCETVEQLGVLPVGEALGTLRELVTASTGFLATLSQVIKREQFIAEEKAAQASRPAHPAKASFLKIWWESLRPHALASVKVDKLEGIITETEALLMDGEFSARFNRYMVQTMTPSAPAPAPAKTATTPPMPAVQSDAELRALKAKLQAELEEVAKLKAGLAARERTLRDGEQKLRENEQAFVEKCKREQAALDEAKAVLAARDAEIDVKARQAAEKQAEELAQLEGVKAELAARNVFIEESEQRLLMKGQEQIEHLAELEQKEDELMATKRELNGMRKELGLPLIPLRAKPVDEFEE</sequence>
<dbReference type="EMBL" id="VMBG01000002">
    <property type="protein sequence ID" value="TSJ77023.1"/>
    <property type="molecule type" value="Genomic_DNA"/>
</dbReference>
<dbReference type="AlphaFoldDB" id="A0A556QK49"/>
<keyword evidence="1" id="KW-0175">Coiled coil</keyword>